<dbReference type="Proteomes" id="UP001595998">
    <property type="component" value="Unassembled WGS sequence"/>
</dbReference>
<dbReference type="InterPro" id="IPR050249">
    <property type="entry name" value="Pseudomonas-type_ThrB"/>
</dbReference>
<dbReference type="Gene3D" id="3.90.1200.10">
    <property type="match status" value="1"/>
</dbReference>
<name>A0ABV8XN86_9DEIO</name>
<comment type="similarity">
    <text evidence="1">Belongs to the pseudomonas-type ThrB family.</text>
</comment>
<comment type="caution">
    <text evidence="3">The sequence shown here is derived from an EMBL/GenBank/DDBJ whole genome shotgun (WGS) entry which is preliminary data.</text>
</comment>
<feature type="domain" description="Aminoglycoside phosphotransferase" evidence="2">
    <location>
        <begin position="42"/>
        <end position="266"/>
    </location>
</feature>
<dbReference type="SUPFAM" id="SSF56112">
    <property type="entry name" value="Protein kinase-like (PK-like)"/>
    <property type="match status" value="1"/>
</dbReference>
<evidence type="ECO:0000256" key="1">
    <source>
        <dbReference type="ARBA" id="ARBA00038240"/>
    </source>
</evidence>
<keyword evidence="4" id="KW-1185">Reference proteome</keyword>
<evidence type="ECO:0000259" key="2">
    <source>
        <dbReference type="Pfam" id="PF01636"/>
    </source>
</evidence>
<dbReference type="EMBL" id="JBHSEH010000016">
    <property type="protein sequence ID" value="MFC4427009.1"/>
    <property type="molecule type" value="Genomic_DNA"/>
</dbReference>
<accession>A0ABV8XN86</accession>
<dbReference type="InterPro" id="IPR011009">
    <property type="entry name" value="Kinase-like_dom_sf"/>
</dbReference>
<organism evidence="3 4">
    <name type="scientific">Deinococcus navajonensis</name>
    <dbReference type="NCBI Taxonomy" id="309884"/>
    <lineage>
        <taxon>Bacteria</taxon>
        <taxon>Thermotogati</taxon>
        <taxon>Deinococcota</taxon>
        <taxon>Deinococci</taxon>
        <taxon>Deinococcales</taxon>
        <taxon>Deinococcaceae</taxon>
        <taxon>Deinococcus</taxon>
    </lineage>
</organism>
<dbReference type="RefSeq" id="WP_380040074.1">
    <property type="nucleotide sequence ID" value="NZ_JBHSEH010000016.1"/>
</dbReference>
<evidence type="ECO:0000313" key="4">
    <source>
        <dbReference type="Proteomes" id="UP001595998"/>
    </source>
</evidence>
<evidence type="ECO:0000313" key="3">
    <source>
        <dbReference type="EMBL" id="MFC4427009.1"/>
    </source>
</evidence>
<dbReference type="InterPro" id="IPR002575">
    <property type="entry name" value="Aminoglycoside_PTrfase"/>
</dbReference>
<sequence length="329" mass="35879">MRPSPDAVPPLIPEPQLADALGNYDLPGQPELRFLKRGFNDHYEVTLRHGGEEVPGGRYILRVYLVDKPYISGLKDIEAELEALTALAGHGVPVSTPLPRHDGRLWAPLEAGESSRPLALFSYAPGEELGGDAFNESAARNLGLAVAHLHAGGDLHGLGAGRYRLDETYLIDRPVATLVKLLGSEAGDLGRYGERLKAGLKALPRTPGPFGFVHGDLHTGNLRVLEDQPTFFDFDHAAQGWRAYDLAVLRMSLPDGPWAALLEGYRSVRAFTSVEEEALPLLARVRQLWDLGDFLAMRATGAWGQTPLSERSLAHVLEQVQAMQKPPVV</sequence>
<proteinExistence type="inferred from homology"/>
<dbReference type="PANTHER" id="PTHR21064:SF6">
    <property type="entry name" value="AMINOGLYCOSIDE PHOSPHOTRANSFERASE DOMAIN-CONTAINING PROTEIN"/>
    <property type="match status" value="1"/>
</dbReference>
<protein>
    <submittedName>
        <fullName evidence="3">Phosphotransferase enzyme family protein</fullName>
    </submittedName>
</protein>
<gene>
    <name evidence="3" type="ORF">ACFOZ9_12395</name>
</gene>
<dbReference type="Pfam" id="PF01636">
    <property type="entry name" value="APH"/>
    <property type="match status" value="1"/>
</dbReference>
<dbReference type="PANTHER" id="PTHR21064">
    <property type="entry name" value="AMINOGLYCOSIDE PHOSPHOTRANSFERASE DOMAIN-CONTAINING PROTEIN-RELATED"/>
    <property type="match status" value="1"/>
</dbReference>
<dbReference type="Gene3D" id="3.30.200.20">
    <property type="entry name" value="Phosphorylase Kinase, domain 1"/>
    <property type="match status" value="1"/>
</dbReference>
<reference evidence="4" key="1">
    <citation type="journal article" date="2019" name="Int. J. Syst. Evol. Microbiol.">
        <title>The Global Catalogue of Microorganisms (GCM) 10K type strain sequencing project: providing services to taxonomists for standard genome sequencing and annotation.</title>
        <authorList>
            <consortium name="The Broad Institute Genomics Platform"/>
            <consortium name="The Broad Institute Genome Sequencing Center for Infectious Disease"/>
            <person name="Wu L."/>
            <person name="Ma J."/>
        </authorList>
    </citation>
    <scope>NUCLEOTIDE SEQUENCE [LARGE SCALE GENOMIC DNA]</scope>
    <source>
        <strain evidence="4">CCUG 56029</strain>
    </source>
</reference>